<accession>A0ABT8DV15</accession>
<dbReference type="PANTHER" id="PTHR43441">
    <property type="entry name" value="RIBOSOMAL-PROTEIN-SERINE ACETYLTRANSFERASE"/>
    <property type="match status" value="1"/>
</dbReference>
<dbReference type="InterPro" id="IPR000182">
    <property type="entry name" value="GNAT_dom"/>
</dbReference>
<keyword evidence="2" id="KW-0808">Transferase</keyword>
<sequence>MTMNPLLIEVPEAIETERLLLAAPRAGIGPALAAAIGESVAELRPWMPWAQQAPSIEDSEAVARRQLADFVLRKDLCFQIYDRAAAGRRLLGGTGLHRMDWEVRRFEIGYWIRSSAQGQGYVSEAVQAMAAMAFERLRARRVEIRCDDVNLRSRAVAERCGFELEGILRSDGLNPAGEPRNTCVYARLA</sequence>
<evidence type="ECO:0000313" key="3">
    <source>
        <dbReference type="Proteomes" id="UP001228044"/>
    </source>
</evidence>
<dbReference type="EC" id="2.-.-.-" evidence="2"/>
<comment type="caution">
    <text evidence="2">The sequence shown here is derived from an EMBL/GenBank/DDBJ whole genome shotgun (WGS) entry which is preliminary data.</text>
</comment>
<protein>
    <submittedName>
        <fullName evidence="2">GNAT family protein</fullName>
        <ecNumber evidence="2">2.-.-.-</ecNumber>
    </submittedName>
</protein>
<feature type="domain" description="N-acetyltransferase" evidence="1">
    <location>
        <begin position="41"/>
        <end position="189"/>
    </location>
</feature>
<dbReference type="Gene3D" id="3.40.630.30">
    <property type="match status" value="1"/>
</dbReference>
<dbReference type="InterPro" id="IPR016181">
    <property type="entry name" value="Acyl_CoA_acyltransferase"/>
</dbReference>
<proteinExistence type="predicted"/>
<dbReference type="PROSITE" id="PS51186">
    <property type="entry name" value="GNAT"/>
    <property type="match status" value="1"/>
</dbReference>
<reference evidence="2 3" key="1">
    <citation type="submission" date="2023-06" db="EMBL/GenBank/DDBJ databases">
        <title>Pelomonas sp. PFR6 16S ribosomal RNA gene Genome sequencing and assembly.</title>
        <authorList>
            <person name="Woo H."/>
        </authorList>
    </citation>
    <scope>NUCLEOTIDE SEQUENCE [LARGE SCALE GENOMIC DNA]</scope>
    <source>
        <strain evidence="2 3">PFR6</strain>
    </source>
</reference>
<organism evidence="2 3">
    <name type="scientific">Roseateles violae</name>
    <dbReference type="NCBI Taxonomy" id="3058042"/>
    <lineage>
        <taxon>Bacteria</taxon>
        <taxon>Pseudomonadati</taxon>
        <taxon>Pseudomonadota</taxon>
        <taxon>Betaproteobacteria</taxon>
        <taxon>Burkholderiales</taxon>
        <taxon>Sphaerotilaceae</taxon>
        <taxon>Roseateles</taxon>
    </lineage>
</organism>
<evidence type="ECO:0000313" key="2">
    <source>
        <dbReference type="EMBL" id="MDN3920880.1"/>
    </source>
</evidence>
<evidence type="ECO:0000259" key="1">
    <source>
        <dbReference type="PROSITE" id="PS51186"/>
    </source>
</evidence>
<dbReference type="SUPFAM" id="SSF55729">
    <property type="entry name" value="Acyl-CoA N-acyltransferases (Nat)"/>
    <property type="match status" value="1"/>
</dbReference>
<dbReference type="PANTHER" id="PTHR43441:SF3">
    <property type="entry name" value="ACETYLTRANSFERASE"/>
    <property type="match status" value="1"/>
</dbReference>
<dbReference type="Pfam" id="PF13302">
    <property type="entry name" value="Acetyltransf_3"/>
    <property type="match status" value="1"/>
</dbReference>
<dbReference type="RefSeq" id="WP_290359200.1">
    <property type="nucleotide sequence ID" value="NZ_JAUHHC010000003.1"/>
</dbReference>
<keyword evidence="3" id="KW-1185">Reference proteome</keyword>
<dbReference type="Proteomes" id="UP001228044">
    <property type="component" value="Unassembled WGS sequence"/>
</dbReference>
<dbReference type="GO" id="GO:0016740">
    <property type="term" value="F:transferase activity"/>
    <property type="evidence" value="ECO:0007669"/>
    <property type="project" value="UniProtKB-KW"/>
</dbReference>
<name>A0ABT8DV15_9BURK</name>
<dbReference type="EMBL" id="JAUHHC010000003">
    <property type="protein sequence ID" value="MDN3920880.1"/>
    <property type="molecule type" value="Genomic_DNA"/>
</dbReference>
<dbReference type="InterPro" id="IPR051908">
    <property type="entry name" value="Ribosomal_N-acetyltransferase"/>
</dbReference>
<gene>
    <name evidence="2" type="ORF">QWJ38_11375</name>
</gene>